<dbReference type="OrthoDB" id="194358at2759"/>
<reference evidence="2" key="1">
    <citation type="journal article" date="2020" name="Stud. Mycol.">
        <title>101 Dothideomycetes genomes: a test case for predicting lifestyles and emergence of pathogens.</title>
        <authorList>
            <person name="Haridas S."/>
            <person name="Albert R."/>
            <person name="Binder M."/>
            <person name="Bloem J."/>
            <person name="Labutti K."/>
            <person name="Salamov A."/>
            <person name="Andreopoulos B."/>
            <person name="Baker S."/>
            <person name="Barry K."/>
            <person name="Bills G."/>
            <person name="Bluhm B."/>
            <person name="Cannon C."/>
            <person name="Castanera R."/>
            <person name="Culley D."/>
            <person name="Daum C."/>
            <person name="Ezra D."/>
            <person name="Gonzalez J."/>
            <person name="Henrissat B."/>
            <person name="Kuo A."/>
            <person name="Liang C."/>
            <person name="Lipzen A."/>
            <person name="Lutzoni F."/>
            <person name="Magnuson J."/>
            <person name="Mondo S."/>
            <person name="Nolan M."/>
            <person name="Ohm R."/>
            <person name="Pangilinan J."/>
            <person name="Park H.-J."/>
            <person name="Ramirez L."/>
            <person name="Alfaro M."/>
            <person name="Sun H."/>
            <person name="Tritt A."/>
            <person name="Yoshinaga Y."/>
            <person name="Zwiers L.-H."/>
            <person name="Turgeon B."/>
            <person name="Goodwin S."/>
            <person name="Spatafora J."/>
            <person name="Crous P."/>
            <person name="Grigoriev I."/>
        </authorList>
    </citation>
    <scope>NUCLEOTIDE SEQUENCE</scope>
    <source>
        <strain evidence="2">CBS 279.74</strain>
    </source>
</reference>
<dbReference type="AlphaFoldDB" id="A0A6G1KKD3"/>
<feature type="compositionally biased region" description="Polar residues" evidence="1">
    <location>
        <begin position="48"/>
        <end position="65"/>
    </location>
</feature>
<feature type="region of interest" description="Disordered" evidence="1">
    <location>
        <begin position="1"/>
        <end position="87"/>
    </location>
</feature>
<sequence length="482" mass="54095">MFMRSEKAPTTAKKSRRSNSPRAIELRRLQNRISQRNHRRRVREARQETNGTSITYETKTEIQQPTEDKSSDPQNLSQEHKTDDRLIHSVRPCDSQQFASSCPDSPLFSPLVDTMIMADDIIAQQEQSWPYLESTMRAMPMENESRMSQRNFVPQSCTCNATTGPCPSHLEKIRAQLLTEATSSLQLRQQHQNHHTPNADMTKAHTLPPSPMSHYSHSTSIIVTSSNGSQRPLYVGHGSTQMGQRPAQAPSIMSHMSKSSSSRSSHISSPPDLSPAILADTTENSSTQGRLRASTTSTAENTRRFGIVLESMRTAGFHDFDGMALAYYTARFEVGSFPAMAQCASRSRRMKAMLQELQENSSQWPRWESRGLHESSSEATVSLCLEEMERLNITQMPNQSLQSEPSNLITAIEWLLESNGQGDLSILEELGLSGKMDSAPDSMPHLWSLLTELAGSRGLYCDRIARLVMVACLWRRGEMQYL</sequence>
<accession>A0A6G1KKD3</accession>
<keyword evidence="3" id="KW-1185">Reference proteome</keyword>
<evidence type="ECO:0000313" key="3">
    <source>
        <dbReference type="Proteomes" id="UP000799428"/>
    </source>
</evidence>
<dbReference type="Proteomes" id="UP000799428">
    <property type="component" value="Unassembled WGS sequence"/>
</dbReference>
<protein>
    <recommendedName>
        <fullName evidence="4">BZIP domain-containing protein</fullName>
    </recommendedName>
</protein>
<organism evidence="2 3">
    <name type="scientific">Pleomassaria siparia CBS 279.74</name>
    <dbReference type="NCBI Taxonomy" id="1314801"/>
    <lineage>
        <taxon>Eukaryota</taxon>
        <taxon>Fungi</taxon>
        <taxon>Dikarya</taxon>
        <taxon>Ascomycota</taxon>
        <taxon>Pezizomycotina</taxon>
        <taxon>Dothideomycetes</taxon>
        <taxon>Pleosporomycetidae</taxon>
        <taxon>Pleosporales</taxon>
        <taxon>Pleomassariaceae</taxon>
        <taxon>Pleomassaria</taxon>
    </lineage>
</organism>
<evidence type="ECO:0000256" key="1">
    <source>
        <dbReference type="SAM" id="MobiDB-lite"/>
    </source>
</evidence>
<evidence type="ECO:0000313" key="2">
    <source>
        <dbReference type="EMBL" id="KAF2713294.1"/>
    </source>
</evidence>
<dbReference type="EMBL" id="MU005765">
    <property type="protein sequence ID" value="KAF2713294.1"/>
    <property type="molecule type" value="Genomic_DNA"/>
</dbReference>
<evidence type="ECO:0008006" key="4">
    <source>
        <dbReference type="Google" id="ProtNLM"/>
    </source>
</evidence>
<feature type="compositionally biased region" description="Basic and acidic residues" evidence="1">
    <location>
        <begin position="78"/>
        <end position="87"/>
    </location>
</feature>
<feature type="region of interest" description="Disordered" evidence="1">
    <location>
        <begin position="190"/>
        <end position="299"/>
    </location>
</feature>
<feature type="compositionally biased region" description="Polar residues" evidence="1">
    <location>
        <begin position="213"/>
        <end position="230"/>
    </location>
</feature>
<feature type="compositionally biased region" description="Low complexity" evidence="1">
    <location>
        <begin position="251"/>
        <end position="269"/>
    </location>
</feature>
<name>A0A6G1KKD3_9PLEO</name>
<gene>
    <name evidence="2" type="ORF">K504DRAFT_450012</name>
</gene>
<feature type="compositionally biased region" description="Polar residues" evidence="1">
    <location>
        <begin position="281"/>
        <end position="299"/>
    </location>
</feature>
<proteinExistence type="predicted"/>